<name>A0ABD6BN21_9EURY</name>
<evidence type="ECO:0000313" key="2">
    <source>
        <dbReference type="EMBL" id="MFD1565989.1"/>
    </source>
</evidence>
<evidence type="ECO:0000313" key="3">
    <source>
        <dbReference type="Proteomes" id="UP001597139"/>
    </source>
</evidence>
<sequence>MPGTLAGQTPRTGSEGPFSENSSDTAGTDQPGPVDVDVASTCDNCGFTTLNGWELRLVAADELNLNVRGWNALLCSDCREKHRVDGGRR</sequence>
<evidence type="ECO:0008006" key="4">
    <source>
        <dbReference type="Google" id="ProtNLM"/>
    </source>
</evidence>
<feature type="compositionally biased region" description="Polar residues" evidence="1">
    <location>
        <begin position="19"/>
        <end position="28"/>
    </location>
</feature>
<proteinExistence type="predicted"/>
<feature type="compositionally biased region" description="Polar residues" evidence="1">
    <location>
        <begin position="1"/>
        <end position="12"/>
    </location>
</feature>
<organism evidence="2 3">
    <name type="scientific">Halolamina litorea</name>
    <dbReference type="NCBI Taxonomy" id="1515593"/>
    <lineage>
        <taxon>Archaea</taxon>
        <taxon>Methanobacteriati</taxon>
        <taxon>Methanobacteriota</taxon>
        <taxon>Stenosarchaea group</taxon>
        <taxon>Halobacteria</taxon>
        <taxon>Halobacteriales</taxon>
        <taxon>Haloferacaceae</taxon>
    </lineage>
</organism>
<feature type="region of interest" description="Disordered" evidence="1">
    <location>
        <begin position="1"/>
        <end position="35"/>
    </location>
</feature>
<keyword evidence="3" id="KW-1185">Reference proteome</keyword>
<protein>
    <recommendedName>
        <fullName evidence="4">Small CPxCG-related zinc finger protein</fullName>
    </recommendedName>
</protein>
<dbReference type="RefSeq" id="WP_267645229.1">
    <property type="nucleotide sequence ID" value="NZ_JANHGR010000001.1"/>
</dbReference>
<evidence type="ECO:0000256" key="1">
    <source>
        <dbReference type="SAM" id="MobiDB-lite"/>
    </source>
</evidence>
<accession>A0ABD6BN21</accession>
<comment type="caution">
    <text evidence="2">The sequence shown here is derived from an EMBL/GenBank/DDBJ whole genome shotgun (WGS) entry which is preliminary data.</text>
</comment>
<dbReference type="AlphaFoldDB" id="A0ABD6BN21"/>
<dbReference type="EMBL" id="JBHUCZ010000001">
    <property type="protein sequence ID" value="MFD1565989.1"/>
    <property type="molecule type" value="Genomic_DNA"/>
</dbReference>
<dbReference type="Proteomes" id="UP001597139">
    <property type="component" value="Unassembled WGS sequence"/>
</dbReference>
<gene>
    <name evidence="2" type="ORF">ACFSAU_00635</name>
</gene>
<reference evidence="2 3" key="1">
    <citation type="journal article" date="2019" name="Int. J. Syst. Evol. Microbiol.">
        <title>The Global Catalogue of Microorganisms (GCM) 10K type strain sequencing project: providing services to taxonomists for standard genome sequencing and annotation.</title>
        <authorList>
            <consortium name="The Broad Institute Genomics Platform"/>
            <consortium name="The Broad Institute Genome Sequencing Center for Infectious Disease"/>
            <person name="Wu L."/>
            <person name="Ma J."/>
        </authorList>
    </citation>
    <scope>NUCLEOTIDE SEQUENCE [LARGE SCALE GENOMIC DNA]</scope>
    <source>
        <strain evidence="2 3">CGMCC 1.12859</strain>
    </source>
</reference>